<accession>A0AAU9K0R8</accession>
<comment type="caution">
    <text evidence="7">The sequence shown here is derived from an EMBL/GenBank/DDBJ whole genome shotgun (WGS) entry which is preliminary data.</text>
</comment>
<dbReference type="Pfam" id="PF00400">
    <property type="entry name" value="WD40"/>
    <property type="match status" value="2"/>
</dbReference>
<dbReference type="PANTHER" id="PTHR22846:SF2">
    <property type="entry name" value="F-BOX-LIKE_WD REPEAT-CONTAINING PROTEIN EBI"/>
    <property type="match status" value="1"/>
</dbReference>
<dbReference type="InterPro" id="IPR057780">
    <property type="entry name" value="Beta-prop_Vps41"/>
</dbReference>
<keyword evidence="8" id="KW-1185">Reference proteome</keyword>
<dbReference type="EMBL" id="CAJZBQ010000052">
    <property type="protein sequence ID" value="CAG9330940.1"/>
    <property type="molecule type" value="Genomic_DNA"/>
</dbReference>
<dbReference type="PROSITE" id="PS50896">
    <property type="entry name" value="LISH"/>
    <property type="match status" value="1"/>
</dbReference>
<dbReference type="InterPro" id="IPR015943">
    <property type="entry name" value="WD40/YVTN_repeat-like_dom_sf"/>
</dbReference>
<keyword evidence="3" id="KW-0677">Repeat</keyword>
<dbReference type="InterPro" id="IPR036322">
    <property type="entry name" value="WD40_repeat_dom_sf"/>
</dbReference>
<evidence type="ECO:0000256" key="2">
    <source>
        <dbReference type="ARBA" id="ARBA00022574"/>
    </source>
</evidence>
<dbReference type="Pfam" id="PF23411">
    <property type="entry name" value="Beta-prop_Vps41"/>
    <property type="match status" value="1"/>
</dbReference>
<evidence type="ECO:0000313" key="8">
    <source>
        <dbReference type="Proteomes" id="UP001162131"/>
    </source>
</evidence>
<evidence type="ECO:0000256" key="1">
    <source>
        <dbReference type="ARBA" id="ARBA00004123"/>
    </source>
</evidence>
<dbReference type="PROSITE" id="PS50294">
    <property type="entry name" value="WD_REPEATS_REGION"/>
    <property type="match status" value="2"/>
</dbReference>
<proteinExistence type="predicted"/>
<keyword evidence="2 5" id="KW-0853">WD repeat</keyword>
<dbReference type="SUPFAM" id="SSF50978">
    <property type="entry name" value="WD40 repeat-like"/>
    <property type="match status" value="1"/>
</dbReference>
<evidence type="ECO:0000256" key="5">
    <source>
        <dbReference type="PROSITE-ProRule" id="PRU00221"/>
    </source>
</evidence>
<dbReference type="PROSITE" id="PS50082">
    <property type="entry name" value="WD_REPEATS_2"/>
    <property type="match status" value="2"/>
</dbReference>
<reference evidence="7" key="1">
    <citation type="submission" date="2021-09" db="EMBL/GenBank/DDBJ databases">
        <authorList>
            <consortium name="AG Swart"/>
            <person name="Singh M."/>
            <person name="Singh A."/>
            <person name="Seah K."/>
            <person name="Emmerich C."/>
        </authorList>
    </citation>
    <scope>NUCLEOTIDE SEQUENCE</scope>
    <source>
        <strain evidence="7">ATCC30299</strain>
    </source>
</reference>
<dbReference type="GO" id="GO:0003714">
    <property type="term" value="F:transcription corepressor activity"/>
    <property type="evidence" value="ECO:0007669"/>
    <property type="project" value="InterPro"/>
</dbReference>
<dbReference type="Proteomes" id="UP001162131">
    <property type="component" value="Unassembled WGS sequence"/>
</dbReference>
<dbReference type="InterPro" id="IPR045183">
    <property type="entry name" value="Ebi-like"/>
</dbReference>
<feature type="repeat" description="WD" evidence="5">
    <location>
        <begin position="115"/>
        <end position="146"/>
    </location>
</feature>
<evidence type="ECO:0000313" key="7">
    <source>
        <dbReference type="EMBL" id="CAG9330940.1"/>
    </source>
</evidence>
<protein>
    <recommendedName>
        <fullName evidence="6">Vps41 beta-propeller domain-containing protein</fullName>
    </recommendedName>
</protein>
<sequence>MSIYINSEDINLLILHYLRERGLNHAAFILEQESKLKDCQVPPGALINYLQKALLMEELDSHILEEVALHQGFQRCRGEFRLLHSHTCGYQTTPRSIVDNSNGFADDEDPDVVTLEGHSGKVAYISYEKSWILSGSYDGTARLWRIGLELSDWETISILPHISGSAQMFEVTAIAINRHKGIASLAKDGYVRMWGNRWELIGTLFHESEIVGLEWDPSGYHLLTFSKDSIRLWDTQGSLKQIFDHRNTEVSDVKWKGDDEFIVATSEGIFIWKIGENVARTLCNFLSVKKIRMDSEGRLLAMITDENLGFYDQDGPWWMKKSVSAFEWNPCQPLFIAGTSQGELEFWNPVKKSSGPSFKAHSSQITKISHRSDGDYFASGSEDGVVFIWSVDPPSKMRSLHFQASICDMSWSEDGTRLAISYSNKISIYSFC</sequence>
<dbReference type="GO" id="GO:0006357">
    <property type="term" value="P:regulation of transcription by RNA polymerase II"/>
    <property type="evidence" value="ECO:0007669"/>
    <property type="project" value="TreeGrafter"/>
</dbReference>
<evidence type="ECO:0000256" key="3">
    <source>
        <dbReference type="ARBA" id="ARBA00022737"/>
    </source>
</evidence>
<gene>
    <name evidence="7" type="ORF">BSTOLATCC_MIC52349</name>
</gene>
<dbReference type="GO" id="GO:0034967">
    <property type="term" value="C:Set3 complex"/>
    <property type="evidence" value="ECO:0007669"/>
    <property type="project" value="TreeGrafter"/>
</dbReference>
<feature type="domain" description="Vps41 beta-propeller" evidence="6">
    <location>
        <begin position="322"/>
        <end position="406"/>
    </location>
</feature>
<keyword evidence="4" id="KW-0539">Nucleus</keyword>
<name>A0AAU9K0R8_9CILI</name>
<dbReference type="SMART" id="SM00667">
    <property type="entry name" value="LisH"/>
    <property type="match status" value="1"/>
</dbReference>
<dbReference type="InterPro" id="IPR006594">
    <property type="entry name" value="LisH"/>
</dbReference>
<dbReference type="InterPro" id="IPR001680">
    <property type="entry name" value="WD40_rpt"/>
</dbReference>
<feature type="repeat" description="WD" evidence="5">
    <location>
        <begin position="358"/>
        <end position="399"/>
    </location>
</feature>
<evidence type="ECO:0000256" key="4">
    <source>
        <dbReference type="ARBA" id="ARBA00023242"/>
    </source>
</evidence>
<dbReference type="Pfam" id="PF08513">
    <property type="entry name" value="LisH"/>
    <property type="match status" value="1"/>
</dbReference>
<evidence type="ECO:0000259" key="6">
    <source>
        <dbReference type="Pfam" id="PF23411"/>
    </source>
</evidence>
<dbReference type="SMART" id="SM00320">
    <property type="entry name" value="WD40"/>
    <property type="match status" value="7"/>
</dbReference>
<organism evidence="7 8">
    <name type="scientific">Blepharisma stoltei</name>
    <dbReference type="NCBI Taxonomy" id="1481888"/>
    <lineage>
        <taxon>Eukaryota</taxon>
        <taxon>Sar</taxon>
        <taxon>Alveolata</taxon>
        <taxon>Ciliophora</taxon>
        <taxon>Postciliodesmatophora</taxon>
        <taxon>Heterotrichea</taxon>
        <taxon>Heterotrichida</taxon>
        <taxon>Blepharismidae</taxon>
        <taxon>Blepharisma</taxon>
    </lineage>
</organism>
<dbReference type="Gene3D" id="2.130.10.10">
    <property type="entry name" value="YVTN repeat-like/Quinoprotein amine dehydrogenase"/>
    <property type="match status" value="1"/>
</dbReference>
<dbReference type="AlphaFoldDB" id="A0AAU9K0R8"/>
<dbReference type="Gene3D" id="1.20.960.30">
    <property type="match status" value="1"/>
</dbReference>
<dbReference type="PANTHER" id="PTHR22846">
    <property type="entry name" value="WD40 REPEAT PROTEIN"/>
    <property type="match status" value="1"/>
</dbReference>
<comment type="subcellular location">
    <subcellularLocation>
        <location evidence="1">Nucleus</location>
    </subcellularLocation>
</comment>